<dbReference type="AlphaFoldDB" id="A0A6C0HLP5"/>
<name>A0A6C0HLP5_9ZZZZ</name>
<evidence type="ECO:0000256" key="1">
    <source>
        <dbReference type="SAM" id="Phobius"/>
    </source>
</evidence>
<feature type="transmembrane region" description="Helical" evidence="1">
    <location>
        <begin position="101"/>
        <end position="123"/>
    </location>
</feature>
<evidence type="ECO:0000313" key="2">
    <source>
        <dbReference type="EMBL" id="QHT80873.1"/>
    </source>
</evidence>
<reference evidence="2" key="1">
    <citation type="journal article" date="2020" name="Nature">
        <title>Giant virus diversity and host interactions through global metagenomics.</title>
        <authorList>
            <person name="Schulz F."/>
            <person name="Roux S."/>
            <person name="Paez-Espino D."/>
            <person name="Jungbluth S."/>
            <person name="Walsh D.A."/>
            <person name="Denef V.J."/>
            <person name="McMahon K.D."/>
            <person name="Konstantinidis K.T."/>
            <person name="Eloe-Fadrosh E.A."/>
            <person name="Kyrpides N.C."/>
            <person name="Woyke T."/>
        </authorList>
    </citation>
    <scope>NUCLEOTIDE SEQUENCE</scope>
    <source>
        <strain evidence="2">GVMAG-M-3300023184-121</strain>
    </source>
</reference>
<sequence>MTSLEANDVIEYEDDISDLRSMITNDMTTLNGLYATSTTSVNATNQASIQTDQLAKRKKELIKDVEMKEAIINRSNRDFSDVKDTLPEHLPKKTLNVIEDYTMAILAMSYLFMVIAAVYLYTITSTEPMSAMLRGIGYATVASLFAWMGLYYIC</sequence>
<keyword evidence="1" id="KW-1133">Transmembrane helix</keyword>
<protein>
    <submittedName>
        <fullName evidence="2">Uncharacterized protein</fullName>
    </submittedName>
</protein>
<dbReference type="EMBL" id="MN739975">
    <property type="protein sequence ID" value="QHT80873.1"/>
    <property type="molecule type" value="Genomic_DNA"/>
</dbReference>
<proteinExistence type="predicted"/>
<feature type="transmembrane region" description="Helical" evidence="1">
    <location>
        <begin position="135"/>
        <end position="153"/>
    </location>
</feature>
<organism evidence="2">
    <name type="scientific">viral metagenome</name>
    <dbReference type="NCBI Taxonomy" id="1070528"/>
    <lineage>
        <taxon>unclassified sequences</taxon>
        <taxon>metagenomes</taxon>
        <taxon>organismal metagenomes</taxon>
    </lineage>
</organism>
<accession>A0A6C0HLP5</accession>
<keyword evidence="1" id="KW-0472">Membrane</keyword>
<keyword evidence="1" id="KW-0812">Transmembrane</keyword>